<dbReference type="KEGG" id="vg:16606080"/>
<feature type="region of interest" description="Disordered" evidence="1">
    <location>
        <begin position="68"/>
        <end position="130"/>
    </location>
</feature>
<dbReference type="Proteomes" id="UP000204584">
    <property type="component" value="Segment"/>
</dbReference>
<sequence>MPFRCAPTRRRRRRRGSAPHGAIGREDVAAGDCALARPPATQCLAPRACRRAVAATCNVAGLDAGVMTGPPGPPGPSAVGPAGTPGPAGPSGEAGIQGPGGPQGSIGAPGALGPPGPPGPPGPTSPAIGFSGIIQAGTSITLPPNGGTVLDQFEATSRPGLYATQPFPGFFMAPVTSTYRFSAAVSISGIVSAAPGATFQASLNVLPPGVGPSSLVRRAQTPYLVGAPDGAGIAGITLRIDATLHLLAGSRVRIVIFNATPNAVTVAMAGDEPTATWFDGNATGQPAAVP</sequence>
<evidence type="ECO:0000313" key="3">
    <source>
        <dbReference type="Proteomes" id="UP000204584"/>
    </source>
</evidence>
<dbReference type="EMBL" id="KC977571">
    <property type="protein sequence ID" value="AGO84293.1"/>
    <property type="molecule type" value="Genomic_DNA"/>
</dbReference>
<reference evidence="2 3" key="1">
    <citation type="journal article" date="2013" name="Science">
        <title>Pandoraviruses: amoeba viruses with genomes up to 2.5 Mb reaching that of parasitic eukaryotes.</title>
        <authorList>
            <person name="Philippe N."/>
            <person name="Legendre M."/>
            <person name="Doutre G."/>
            <person name="Coute Y."/>
            <person name="Poirot O."/>
            <person name="Lescot M."/>
            <person name="Arslan D."/>
            <person name="Seltzer V."/>
            <person name="Bertaux L."/>
            <person name="Bruley C."/>
            <person name="Garin J."/>
            <person name="Claverie J.M."/>
            <person name="Abergel C."/>
        </authorList>
    </citation>
    <scope>NUCLEOTIDE SEQUENCE [LARGE SCALE GENOMIC DNA]</scope>
</reference>
<protein>
    <recommendedName>
        <fullName evidence="4">Collagen-like protein</fullName>
    </recommendedName>
</protein>
<organism evidence="2 3">
    <name type="scientific">Pandoravirus salinus</name>
    <dbReference type="NCBI Taxonomy" id="1349410"/>
    <lineage>
        <taxon>Viruses</taxon>
        <taxon>Pandoravirus</taxon>
    </lineage>
</organism>
<feature type="compositionally biased region" description="Pro residues" evidence="1">
    <location>
        <begin position="112"/>
        <end position="124"/>
    </location>
</feature>
<dbReference type="RefSeq" id="YP_008437364.1">
    <property type="nucleotide sequence ID" value="NC_022098.1"/>
</dbReference>
<evidence type="ECO:0000256" key="1">
    <source>
        <dbReference type="SAM" id="MobiDB-lite"/>
    </source>
</evidence>
<keyword evidence="3" id="KW-1185">Reference proteome</keyword>
<evidence type="ECO:0008006" key="4">
    <source>
        <dbReference type="Google" id="ProtNLM"/>
    </source>
</evidence>
<feature type="compositionally biased region" description="Basic residues" evidence="1">
    <location>
        <begin position="7"/>
        <end position="17"/>
    </location>
</feature>
<feature type="region of interest" description="Disordered" evidence="1">
    <location>
        <begin position="1"/>
        <end position="24"/>
    </location>
</feature>
<dbReference type="GeneID" id="16606080"/>
<name>S4VV94_9VIRU</name>
<gene>
    <name evidence="2" type="ORF">psal_cds_500</name>
</gene>
<evidence type="ECO:0000313" key="2">
    <source>
        <dbReference type="EMBL" id="AGO84293.1"/>
    </source>
</evidence>
<dbReference type="InterPro" id="IPR008160">
    <property type="entry name" value="Collagen"/>
</dbReference>
<accession>S4VV94</accession>
<dbReference type="Pfam" id="PF01391">
    <property type="entry name" value="Collagen"/>
    <property type="match status" value="1"/>
</dbReference>
<feature type="compositionally biased region" description="Gly residues" evidence="1">
    <location>
        <begin position="95"/>
        <end position="104"/>
    </location>
</feature>
<proteinExistence type="predicted"/>